<feature type="chain" id="PRO_5020989891" evidence="1">
    <location>
        <begin position="22"/>
        <end position="102"/>
    </location>
</feature>
<dbReference type="EMBL" id="CM014091">
    <property type="protein sequence ID" value="TKS81896.1"/>
    <property type="molecule type" value="Genomic_DNA"/>
</dbReference>
<proteinExistence type="predicted"/>
<organism evidence="2 3">
    <name type="scientific">Collichthys lucidus</name>
    <name type="common">Big head croaker</name>
    <name type="synonym">Sciaena lucida</name>
    <dbReference type="NCBI Taxonomy" id="240159"/>
    <lineage>
        <taxon>Eukaryota</taxon>
        <taxon>Metazoa</taxon>
        <taxon>Chordata</taxon>
        <taxon>Craniata</taxon>
        <taxon>Vertebrata</taxon>
        <taxon>Euteleostomi</taxon>
        <taxon>Actinopterygii</taxon>
        <taxon>Neopterygii</taxon>
        <taxon>Teleostei</taxon>
        <taxon>Neoteleostei</taxon>
        <taxon>Acanthomorphata</taxon>
        <taxon>Eupercaria</taxon>
        <taxon>Sciaenidae</taxon>
        <taxon>Collichthys</taxon>
    </lineage>
</organism>
<reference evidence="2 3" key="1">
    <citation type="submission" date="2019-01" db="EMBL/GenBank/DDBJ databases">
        <title>Genome Assembly of Collichthys lucidus.</title>
        <authorList>
            <person name="Cai M."/>
            <person name="Xiao S."/>
        </authorList>
    </citation>
    <scope>NUCLEOTIDE SEQUENCE [LARGE SCALE GENOMIC DNA]</scope>
    <source>
        <strain evidence="2">JT15FE1705JMU</strain>
        <tissue evidence="2">Muscle</tissue>
    </source>
</reference>
<dbReference type="STRING" id="240159.A0A4U5V2D6"/>
<evidence type="ECO:0000313" key="3">
    <source>
        <dbReference type="Proteomes" id="UP000298787"/>
    </source>
</evidence>
<keyword evidence="3" id="KW-1185">Reference proteome</keyword>
<dbReference type="AlphaFoldDB" id="A0A4U5V2D6"/>
<gene>
    <name evidence="2" type="ORF">D9C73_016003</name>
</gene>
<dbReference type="Proteomes" id="UP000298787">
    <property type="component" value="Chromosome 14"/>
</dbReference>
<evidence type="ECO:0000256" key="1">
    <source>
        <dbReference type="SAM" id="SignalP"/>
    </source>
</evidence>
<protein>
    <submittedName>
        <fullName evidence="2">Uncharacterized protein</fullName>
    </submittedName>
</protein>
<sequence>MCTSALWLVCVSLMFSTSLSCYQCFVDIQDTSRLCMGHILTEYNIVNVDSCYRKLDRIFNNDERVIEAGRVGKGYDRQLKEILNAEILPMVEEFDGKLNDGS</sequence>
<evidence type="ECO:0000313" key="2">
    <source>
        <dbReference type="EMBL" id="TKS81896.1"/>
    </source>
</evidence>
<name>A0A4U5V2D6_COLLU</name>
<feature type="signal peptide" evidence="1">
    <location>
        <begin position="1"/>
        <end position="21"/>
    </location>
</feature>
<keyword evidence="1" id="KW-0732">Signal</keyword>
<accession>A0A4U5V2D6</accession>